<reference evidence="1" key="1">
    <citation type="journal article" date="2014" name="Front. Microbiol.">
        <title>High frequency of phylogenetically diverse reductive dehalogenase-homologous genes in deep subseafloor sedimentary metagenomes.</title>
        <authorList>
            <person name="Kawai M."/>
            <person name="Futagami T."/>
            <person name="Toyoda A."/>
            <person name="Takaki Y."/>
            <person name="Nishi S."/>
            <person name="Hori S."/>
            <person name="Arai W."/>
            <person name="Tsubouchi T."/>
            <person name="Morono Y."/>
            <person name="Uchiyama I."/>
            <person name="Ito T."/>
            <person name="Fujiyama A."/>
            <person name="Inagaki F."/>
            <person name="Takami H."/>
        </authorList>
    </citation>
    <scope>NUCLEOTIDE SEQUENCE</scope>
    <source>
        <strain evidence="1">Expedition CK06-06</strain>
    </source>
</reference>
<comment type="caution">
    <text evidence="1">The sequence shown here is derived from an EMBL/GenBank/DDBJ whole genome shotgun (WGS) entry which is preliminary data.</text>
</comment>
<gene>
    <name evidence="1" type="ORF">S06H3_47959</name>
</gene>
<evidence type="ECO:0000313" key="1">
    <source>
        <dbReference type="EMBL" id="GAI38254.1"/>
    </source>
</evidence>
<protein>
    <submittedName>
        <fullName evidence="1">Uncharacterized protein</fullName>
    </submittedName>
</protein>
<proteinExistence type="predicted"/>
<name>X1Q4S4_9ZZZZ</name>
<dbReference type="EMBL" id="BARV01030167">
    <property type="protein sequence ID" value="GAI38254.1"/>
    <property type="molecule type" value="Genomic_DNA"/>
</dbReference>
<organism evidence="1">
    <name type="scientific">marine sediment metagenome</name>
    <dbReference type="NCBI Taxonomy" id="412755"/>
    <lineage>
        <taxon>unclassified sequences</taxon>
        <taxon>metagenomes</taxon>
        <taxon>ecological metagenomes</taxon>
    </lineage>
</organism>
<dbReference type="AlphaFoldDB" id="X1Q4S4"/>
<sequence length="121" mass="14027">MNNKTNILLKLPKNLQSLHEHEEKNHNKSVKHINTYPALKEHLDIVYSSLNVIFNTRFYKAQTDDELTIQALGIRLFNSIVSSLKLLLAGYYQSSVMIQRDILETGFLLDYFSIYPPKISD</sequence>
<accession>X1Q4S4</accession>